<organism evidence="2 3">
    <name type="scientific">Nakamurella leprariae</name>
    <dbReference type="NCBI Taxonomy" id="2803911"/>
    <lineage>
        <taxon>Bacteria</taxon>
        <taxon>Bacillati</taxon>
        <taxon>Actinomycetota</taxon>
        <taxon>Actinomycetes</taxon>
        <taxon>Nakamurellales</taxon>
        <taxon>Nakamurellaceae</taxon>
        <taxon>Nakamurella</taxon>
    </lineage>
</organism>
<evidence type="ECO:0000313" key="3">
    <source>
        <dbReference type="Proteomes" id="UP000663792"/>
    </source>
</evidence>
<gene>
    <name evidence="2" type="ORF">JL106_09685</name>
</gene>
<dbReference type="Gene3D" id="3.40.50.10540">
    <property type="entry name" value="Crotonobetainyl-coa:carnitine coa-transferase, domain 1"/>
    <property type="match status" value="1"/>
</dbReference>
<evidence type="ECO:0000256" key="1">
    <source>
        <dbReference type="ARBA" id="ARBA00022679"/>
    </source>
</evidence>
<keyword evidence="3" id="KW-1185">Reference proteome</keyword>
<dbReference type="Gene3D" id="3.30.1540.10">
    <property type="entry name" value="formyl-coa transferase, domain 3"/>
    <property type="match status" value="1"/>
</dbReference>
<dbReference type="SUPFAM" id="SSF89796">
    <property type="entry name" value="CoA-transferase family III (CaiB/BaiF)"/>
    <property type="match status" value="1"/>
</dbReference>
<keyword evidence="1 2" id="KW-0808">Transferase</keyword>
<dbReference type="Pfam" id="PF02515">
    <property type="entry name" value="CoA_transf_3"/>
    <property type="match status" value="1"/>
</dbReference>
<evidence type="ECO:0000313" key="2">
    <source>
        <dbReference type="EMBL" id="MBM9467547.1"/>
    </source>
</evidence>
<dbReference type="PANTHER" id="PTHR48207:SF3">
    <property type="entry name" value="SUCCINATE--HYDROXYMETHYLGLUTARATE COA-TRANSFERASE"/>
    <property type="match status" value="1"/>
</dbReference>
<proteinExistence type="predicted"/>
<dbReference type="GO" id="GO:0008410">
    <property type="term" value="F:CoA-transferase activity"/>
    <property type="evidence" value="ECO:0007669"/>
    <property type="project" value="TreeGrafter"/>
</dbReference>
<dbReference type="InterPro" id="IPR044855">
    <property type="entry name" value="CoA-Trfase_III_dom3_sf"/>
</dbReference>
<reference evidence="2" key="1">
    <citation type="submission" date="2021-01" db="EMBL/GenBank/DDBJ databases">
        <title>YIM 132084 draft genome.</title>
        <authorList>
            <person name="An D."/>
        </authorList>
    </citation>
    <scope>NUCLEOTIDE SEQUENCE</scope>
    <source>
        <strain evidence="2">YIM 132084</strain>
    </source>
</reference>
<dbReference type="Proteomes" id="UP000663792">
    <property type="component" value="Unassembled WGS sequence"/>
</dbReference>
<accession>A0A939C1W6</accession>
<sequence length="395" mass="41231">MTVASPTAPPLSDITVIEIGSFVAAPWAATQLADLGARVIKVETPGTGDFVRASAPFVDGESSAFVRLHRGKESVELDLKSAPGLAAVRALIARADVLVENLRPGAMRRLGLGYEDLAADHPRLVYASASGWGQDGPLADQPGLDIMAQARSGLMSVTGHPGQPPAKVGVPICDLMCAMYVALGVTAALRERDRTGLGQYLDVSLHEAGVSLGVWEAGRWFGDGTVPGPLGSTHQAQAPYQAVVTADGYVTLGASTPGLWRSCCAALGLDALVQDPRFADNSARMAHRDELIAEIEAVTGTRSTEQVLATLQAAGVPCAPIQTYDQVFTDPVLVERDFFWDAPHPTLGPVRQVGSPMRFSRTPVRRGGAGPLLGGSTEAVLTELGIDPVTGGGDV</sequence>
<comment type="caution">
    <text evidence="2">The sequence shown here is derived from an EMBL/GenBank/DDBJ whole genome shotgun (WGS) entry which is preliminary data.</text>
</comment>
<dbReference type="AlphaFoldDB" id="A0A939C1W6"/>
<dbReference type="RefSeq" id="WP_205260505.1">
    <property type="nucleotide sequence ID" value="NZ_JAERWK010000011.1"/>
</dbReference>
<dbReference type="PANTHER" id="PTHR48207">
    <property type="entry name" value="SUCCINATE--HYDROXYMETHYLGLUTARATE COA-TRANSFERASE"/>
    <property type="match status" value="1"/>
</dbReference>
<name>A0A939C1W6_9ACTN</name>
<protein>
    <submittedName>
        <fullName evidence="2">CoA transferase</fullName>
    </submittedName>
</protein>
<dbReference type="EMBL" id="JAERWK010000011">
    <property type="protein sequence ID" value="MBM9467547.1"/>
    <property type="molecule type" value="Genomic_DNA"/>
</dbReference>
<dbReference type="InterPro" id="IPR023606">
    <property type="entry name" value="CoA-Trfase_III_dom_1_sf"/>
</dbReference>
<dbReference type="InterPro" id="IPR050483">
    <property type="entry name" value="CoA-transferase_III_domain"/>
</dbReference>
<dbReference type="InterPro" id="IPR003673">
    <property type="entry name" value="CoA-Trfase_fam_III"/>
</dbReference>